<organism evidence="2 3">
    <name type="scientific">Fannyhessea vaginae DSM 15829</name>
    <dbReference type="NCBI Taxonomy" id="525256"/>
    <lineage>
        <taxon>Bacteria</taxon>
        <taxon>Bacillati</taxon>
        <taxon>Actinomycetota</taxon>
        <taxon>Coriobacteriia</taxon>
        <taxon>Coriobacteriales</taxon>
        <taxon>Atopobiaceae</taxon>
        <taxon>Fannyhessea</taxon>
    </lineage>
</organism>
<feature type="transmembrane region" description="Helical" evidence="1">
    <location>
        <begin position="51"/>
        <end position="69"/>
    </location>
</feature>
<keyword evidence="1" id="KW-0812">Transmembrane</keyword>
<evidence type="ECO:0008006" key="4">
    <source>
        <dbReference type="Google" id="ProtNLM"/>
    </source>
</evidence>
<name>F1T647_9ACTN</name>
<evidence type="ECO:0000313" key="3">
    <source>
        <dbReference type="Proteomes" id="UP000005947"/>
    </source>
</evidence>
<proteinExistence type="predicted"/>
<evidence type="ECO:0000313" key="2">
    <source>
        <dbReference type="EMBL" id="EGF22952.1"/>
    </source>
</evidence>
<comment type="caution">
    <text evidence="2">The sequence shown here is derived from an EMBL/GenBank/DDBJ whole genome shotgun (WGS) entry which is preliminary data.</text>
</comment>
<sequence length="332" mass="36725">MSEPGKRQRFSPYKSHRNYRTIRGTDAGLTLRHFDRSRRKYRLFGKLSDDAVAYLLMGISGVICVVLLLCLANCVSGCIHGCTRQDTTSSQTNELDSRVEAQTSQNLTRQFTDVLNYADNITWIAAHAHSYRDERLPELALREQEAAPFVRSILDSSITAPASDISPEQGSMPTCYTWDGLWGSTSYGQGTIATDGSGLVSWYMIRAMLLGDGSQTPVDFAEQAHEYADDTCGTRGEFFTQHAKEAGLSIKEYSVSLDNLKLSCDGDKKLALVCLKEGATSPYQHWAVVARVNKNSTVSLYDPASKKATDATWEQNQLVDKISKLYTVSALS</sequence>
<dbReference type="eggNOG" id="COG0768">
    <property type="taxonomic scope" value="Bacteria"/>
</dbReference>
<keyword evidence="1" id="KW-1133">Transmembrane helix</keyword>
<accession>F1T647</accession>
<evidence type="ECO:0000256" key="1">
    <source>
        <dbReference type="SAM" id="Phobius"/>
    </source>
</evidence>
<keyword evidence="3" id="KW-1185">Reference proteome</keyword>
<dbReference type="Proteomes" id="UP000005947">
    <property type="component" value="Unassembled WGS sequence"/>
</dbReference>
<keyword evidence="1" id="KW-0472">Membrane</keyword>
<protein>
    <recommendedName>
        <fullName evidence="4">Peptidase C39-like domain-containing protein</fullName>
    </recommendedName>
</protein>
<gene>
    <name evidence="2" type="ORF">HMPREF0091_10947</name>
</gene>
<reference evidence="2 3" key="1">
    <citation type="submission" date="2011-02" db="EMBL/GenBank/DDBJ databases">
        <authorList>
            <person name="Muzny D."/>
            <person name="Qin X."/>
            <person name="Buhay C."/>
            <person name="Dugan-Rocha S."/>
            <person name="Ding Y."/>
            <person name="Chen G."/>
            <person name="Hawes A."/>
            <person name="Holder M."/>
            <person name="Jhangiani S."/>
            <person name="Johnson A."/>
            <person name="Khan Z."/>
            <person name="Li Z."/>
            <person name="Liu W."/>
            <person name="Liu X."/>
            <person name="Perez L."/>
            <person name="Shen H."/>
            <person name="Wang Q."/>
            <person name="Watt J."/>
            <person name="Xi L."/>
            <person name="Xin Y."/>
            <person name="Zhou J."/>
            <person name="Deng J."/>
            <person name="Jiang H."/>
            <person name="Liu Y."/>
            <person name="Qu J."/>
            <person name="Song X.-Z."/>
            <person name="Zhang L."/>
            <person name="Villasana D."/>
            <person name="Johnson A."/>
            <person name="Liu J."/>
            <person name="Liyanage D."/>
            <person name="Lorensuhewa L."/>
            <person name="Robinson T."/>
            <person name="Song A."/>
            <person name="Song B.-B."/>
            <person name="Dinh H."/>
            <person name="Thornton R."/>
            <person name="Coyle M."/>
            <person name="Francisco L."/>
            <person name="Jackson L."/>
            <person name="Javaid M."/>
            <person name="Korchina V."/>
            <person name="Kovar C."/>
            <person name="Mata R."/>
            <person name="Mathew T."/>
            <person name="Ngo R."/>
            <person name="Nguyen L."/>
            <person name="Nguyen N."/>
            <person name="Okwuonu G."/>
            <person name="Ongeri F."/>
            <person name="Pham C."/>
            <person name="Simmons D."/>
            <person name="Wilczek-Boney K."/>
            <person name="Hale W."/>
            <person name="Jakkamsetti A."/>
            <person name="Pham P."/>
            <person name="Ruth R."/>
            <person name="San Lucas F."/>
            <person name="Warren J."/>
            <person name="Zhang J."/>
            <person name="Zhao Z."/>
            <person name="Zhou C."/>
            <person name="Zhu D."/>
            <person name="Lee S."/>
            <person name="Bess C."/>
            <person name="Blankenburg K."/>
            <person name="Forbes L."/>
            <person name="Fu Q."/>
            <person name="Gubbala S."/>
            <person name="Hirani K."/>
            <person name="Jayaseelan J.C."/>
            <person name="Lara F."/>
            <person name="Munidasa M."/>
            <person name="Palculict T."/>
            <person name="Patil S."/>
            <person name="Pu L.-L."/>
            <person name="Saada N."/>
            <person name="Tang L."/>
            <person name="Weissenberger G."/>
            <person name="Zhu Y."/>
            <person name="Hemphill L."/>
            <person name="Shang Y."/>
            <person name="Youmans B."/>
            <person name="Ayvaz T."/>
            <person name="Ross M."/>
            <person name="Santibanez J."/>
            <person name="Aqrawi P."/>
            <person name="Gross S."/>
            <person name="Joshi V."/>
            <person name="Fowler G."/>
            <person name="Nazareth L."/>
            <person name="Reid J."/>
            <person name="Worley K."/>
            <person name="Petrosino J."/>
            <person name="Highlander S."/>
            <person name="Gibbs R."/>
        </authorList>
    </citation>
    <scope>NUCLEOTIDE SEQUENCE [LARGE SCALE GENOMIC DNA]</scope>
    <source>
        <strain evidence="2 3">DSM 15829</strain>
    </source>
</reference>
<dbReference type="Gene3D" id="3.90.70.10">
    <property type="entry name" value="Cysteine proteinases"/>
    <property type="match status" value="1"/>
</dbReference>
<dbReference type="EMBL" id="ACGK02000002">
    <property type="protein sequence ID" value="EGF22952.1"/>
    <property type="molecule type" value="Genomic_DNA"/>
</dbReference>
<dbReference type="AlphaFoldDB" id="F1T647"/>